<sequence length="116" mass="13250">MRKKIKFVLITLIGVSAFASLIIFNFNLYKKPETLESVKDISLFVDYNNGTIKTRTNFTLDNGKTTAFDALEKWCIIIYDDFGWGIIVRAIDGVSGSWIYRNPNLFVSSSILHKTF</sequence>
<evidence type="ECO:0000313" key="2">
    <source>
        <dbReference type="EMBL" id="GAI87045.1"/>
    </source>
</evidence>
<protein>
    <submittedName>
        <fullName evidence="2">Uncharacterized protein</fullName>
    </submittedName>
</protein>
<gene>
    <name evidence="2" type="ORF">S12H4_12996</name>
</gene>
<comment type="caution">
    <text evidence="2">The sequence shown here is derived from an EMBL/GenBank/DDBJ whole genome shotgun (WGS) entry which is preliminary data.</text>
</comment>
<reference evidence="2" key="1">
    <citation type="journal article" date="2014" name="Front. Microbiol.">
        <title>High frequency of phylogenetically diverse reductive dehalogenase-homologous genes in deep subseafloor sedimentary metagenomes.</title>
        <authorList>
            <person name="Kawai M."/>
            <person name="Futagami T."/>
            <person name="Toyoda A."/>
            <person name="Takaki Y."/>
            <person name="Nishi S."/>
            <person name="Hori S."/>
            <person name="Arai W."/>
            <person name="Tsubouchi T."/>
            <person name="Morono Y."/>
            <person name="Uchiyama I."/>
            <person name="Ito T."/>
            <person name="Fujiyama A."/>
            <person name="Inagaki F."/>
            <person name="Takami H."/>
        </authorList>
    </citation>
    <scope>NUCLEOTIDE SEQUENCE</scope>
    <source>
        <strain evidence="2">Expedition CK06-06</strain>
    </source>
</reference>
<dbReference type="AlphaFoldDB" id="X1THK5"/>
<proteinExistence type="predicted"/>
<keyword evidence="1" id="KW-0472">Membrane</keyword>
<accession>X1THK5</accession>
<dbReference type="EMBL" id="BARW01006198">
    <property type="protein sequence ID" value="GAI87045.1"/>
    <property type="molecule type" value="Genomic_DNA"/>
</dbReference>
<organism evidence="2">
    <name type="scientific">marine sediment metagenome</name>
    <dbReference type="NCBI Taxonomy" id="412755"/>
    <lineage>
        <taxon>unclassified sequences</taxon>
        <taxon>metagenomes</taxon>
        <taxon>ecological metagenomes</taxon>
    </lineage>
</organism>
<name>X1THK5_9ZZZZ</name>
<keyword evidence="1" id="KW-1133">Transmembrane helix</keyword>
<keyword evidence="1" id="KW-0812">Transmembrane</keyword>
<evidence type="ECO:0000256" key="1">
    <source>
        <dbReference type="SAM" id="Phobius"/>
    </source>
</evidence>
<feature type="transmembrane region" description="Helical" evidence="1">
    <location>
        <begin position="7"/>
        <end position="29"/>
    </location>
</feature>